<comment type="caution">
    <text evidence="9">The sequence shown here is derived from an EMBL/GenBank/DDBJ whole genome shotgun (WGS) entry which is preliminary data.</text>
</comment>
<organism evidence="9 10">
    <name type="scientific">Erythroxylum novogranatense</name>
    <dbReference type="NCBI Taxonomy" id="1862640"/>
    <lineage>
        <taxon>Eukaryota</taxon>
        <taxon>Viridiplantae</taxon>
        <taxon>Streptophyta</taxon>
        <taxon>Embryophyta</taxon>
        <taxon>Tracheophyta</taxon>
        <taxon>Spermatophyta</taxon>
        <taxon>Magnoliopsida</taxon>
        <taxon>eudicotyledons</taxon>
        <taxon>Gunneridae</taxon>
        <taxon>Pentapetalae</taxon>
        <taxon>rosids</taxon>
        <taxon>fabids</taxon>
        <taxon>Malpighiales</taxon>
        <taxon>Erythroxylaceae</taxon>
        <taxon>Erythroxylum</taxon>
    </lineage>
</organism>
<keyword evidence="4 8" id="KW-0812">Transmembrane</keyword>
<dbReference type="PRINTS" id="PR00447">
    <property type="entry name" value="NATRESASSCMP"/>
</dbReference>
<name>A0AAV8U2A5_9ROSI</name>
<evidence type="ECO:0000256" key="8">
    <source>
        <dbReference type="SAM" id="Phobius"/>
    </source>
</evidence>
<feature type="transmembrane region" description="Helical" evidence="8">
    <location>
        <begin position="80"/>
        <end position="101"/>
    </location>
</feature>
<evidence type="ECO:0000313" key="9">
    <source>
        <dbReference type="EMBL" id="KAJ8773396.1"/>
    </source>
</evidence>
<dbReference type="EMBL" id="JAIWQS010000002">
    <property type="protein sequence ID" value="KAJ8773396.1"/>
    <property type="molecule type" value="Genomic_DNA"/>
</dbReference>
<accession>A0AAV8U2A5</accession>
<proteinExistence type="inferred from homology"/>
<keyword evidence="3" id="KW-0813">Transport</keyword>
<evidence type="ECO:0000256" key="3">
    <source>
        <dbReference type="ARBA" id="ARBA00022448"/>
    </source>
</evidence>
<keyword evidence="7 8" id="KW-0472">Membrane</keyword>
<evidence type="ECO:0000256" key="2">
    <source>
        <dbReference type="ARBA" id="ARBA00009965"/>
    </source>
</evidence>
<dbReference type="InterPro" id="IPR001046">
    <property type="entry name" value="NRAMP_fam"/>
</dbReference>
<protein>
    <submittedName>
        <fullName evidence="9">Uncharacterized protein</fullName>
    </submittedName>
</protein>
<dbReference type="Proteomes" id="UP001159364">
    <property type="component" value="Linkage Group LG02"/>
</dbReference>
<reference evidence="9 10" key="1">
    <citation type="submission" date="2021-09" db="EMBL/GenBank/DDBJ databases">
        <title>Genomic insights and catalytic innovation underlie evolution of tropane alkaloids biosynthesis.</title>
        <authorList>
            <person name="Wang Y.-J."/>
            <person name="Tian T."/>
            <person name="Huang J.-P."/>
            <person name="Huang S.-X."/>
        </authorList>
    </citation>
    <scope>NUCLEOTIDE SEQUENCE [LARGE SCALE GENOMIC DNA]</scope>
    <source>
        <strain evidence="9">KIB-2018</strain>
        <tissue evidence="9">Leaf</tissue>
    </source>
</reference>
<evidence type="ECO:0000256" key="6">
    <source>
        <dbReference type="ARBA" id="ARBA00023065"/>
    </source>
</evidence>
<evidence type="ECO:0000256" key="5">
    <source>
        <dbReference type="ARBA" id="ARBA00022989"/>
    </source>
</evidence>
<keyword evidence="5 8" id="KW-1133">Transmembrane helix</keyword>
<evidence type="ECO:0000256" key="1">
    <source>
        <dbReference type="ARBA" id="ARBA00004141"/>
    </source>
</evidence>
<dbReference type="GO" id="GO:0034755">
    <property type="term" value="P:iron ion transmembrane transport"/>
    <property type="evidence" value="ECO:0007669"/>
    <property type="project" value="TreeGrafter"/>
</dbReference>
<comment type="similarity">
    <text evidence="2">Belongs to the NRAMP (TC 2.A.55) family.</text>
</comment>
<dbReference type="GO" id="GO:0005384">
    <property type="term" value="F:manganese ion transmembrane transporter activity"/>
    <property type="evidence" value="ECO:0007669"/>
    <property type="project" value="TreeGrafter"/>
</dbReference>
<dbReference type="PANTHER" id="PTHR11706">
    <property type="entry name" value="SOLUTE CARRIER PROTEIN FAMILY 11 MEMBER"/>
    <property type="match status" value="1"/>
</dbReference>
<dbReference type="PANTHER" id="PTHR11706:SF77">
    <property type="entry name" value="METAL TRANSPORTER NRAMP5"/>
    <property type="match status" value="1"/>
</dbReference>
<sequence>MAACFFGEMSYVKPPVSAIFKGLLVPNLSGNGATSHAIALIGSLIIPHNLFLHSALVLSRKAPKTVHGINDACRYFVMELGLTMSVALVINVSIVAVSGTVCSADNLSPENADRCNDLSAKSASFLLKNVLGKSSSIVYGVALLASGQSSAVTSTYSGQFIMQVFIKTKADHMQHILGFLNLKMKKWLRNILTRAFAIVPSLIVTIISGSSGASRLIIVTAVGGIY</sequence>
<feature type="transmembrane region" description="Helical" evidence="8">
    <location>
        <begin position="137"/>
        <end position="166"/>
    </location>
</feature>
<keyword evidence="10" id="KW-1185">Reference proteome</keyword>
<evidence type="ECO:0000256" key="7">
    <source>
        <dbReference type="ARBA" id="ARBA00023136"/>
    </source>
</evidence>
<dbReference type="Pfam" id="PF01566">
    <property type="entry name" value="Nramp"/>
    <property type="match status" value="1"/>
</dbReference>
<comment type="subcellular location">
    <subcellularLocation>
        <location evidence="1">Membrane</location>
        <topology evidence="1">Multi-pass membrane protein</topology>
    </subcellularLocation>
</comment>
<feature type="transmembrane region" description="Helical" evidence="8">
    <location>
        <begin position="187"/>
        <end position="207"/>
    </location>
</feature>
<feature type="transmembrane region" description="Helical" evidence="8">
    <location>
        <begin position="37"/>
        <end position="59"/>
    </location>
</feature>
<dbReference type="AlphaFoldDB" id="A0AAV8U2A5"/>
<dbReference type="GO" id="GO:0015086">
    <property type="term" value="F:cadmium ion transmembrane transporter activity"/>
    <property type="evidence" value="ECO:0007669"/>
    <property type="project" value="TreeGrafter"/>
</dbReference>
<gene>
    <name evidence="9" type="ORF">K2173_028573</name>
</gene>
<evidence type="ECO:0000313" key="10">
    <source>
        <dbReference type="Proteomes" id="UP001159364"/>
    </source>
</evidence>
<dbReference type="GO" id="GO:0005886">
    <property type="term" value="C:plasma membrane"/>
    <property type="evidence" value="ECO:0007669"/>
    <property type="project" value="TreeGrafter"/>
</dbReference>
<keyword evidence="6" id="KW-0406">Ion transport</keyword>
<evidence type="ECO:0000256" key="4">
    <source>
        <dbReference type="ARBA" id="ARBA00022692"/>
    </source>
</evidence>